<evidence type="ECO:0000313" key="5">
    <source>
        <dbReference type="Proteomes" id="UP000596742"/>
    </source>
</evidence>
<dbReference type="OrthoDB" id="6166177at2759"/>
<dbReference type="AlphaFoldDB" id="A0A8B6BXH8"/>
<evidence type="ECO:0000259" key="3">
    <source>
        <dbReference type="PROSITE" id="PS51304"/>
    </source>
</evidence>
<dbReference type="GO" id="GO:0030246">
    <property type="term" value="F:carbohydrate binding"/>
    <property type="evidence" value="ECO:0007669"/>
    <property type="project" value="UniProtKB-UniRule"/>
</dbReference>
<evidence type="ECO:0000256" key="1">
    <source>
        <dbReference type="ARBA" id="ARBA00022734"/>
    </source>
</evidence>
<reference evidence="4" key="1">
    <citation type="submission" date="2018-11" db="EMBL/GenBank/DDBJ databases">
        <authorList>
            <person name="Alioto T."/>
            <person name="Alioto T."/>
        </authorList>
    </citation>
    <scope>NUCLEOTIDE SEQUENCE</scope>
</reference>
<gene>
    <name evidence="4" type="ORF">MGAL_10B059578</name>
</gene>
<dbReference type="SMART" id="SM00908">
    <property type="entry name" value="Gal-bind_lectin"/>
    <property type="match status" value="1"/>
</dbReference>
<feature type="domain" description="Galectin" evidence="3">
    <location>
        <begin position="7"/>
        <end position="145"/>
    </location>
</feature>
<evidence type="ECO:0000313" key="4">
    <source>
        <dbReference type="EMBL" id="VDH96786.1"/>
    </source>
</evidence>
<name>A0A8B6BXH8_MYTGA</name>
<proteinExistence type="predicted"/>
<comment type="caution">
    <text evidence="4">The sequence shown here is derived from an EMBL/GenBank/DDBJ whole genome shotgun (WGS) entry which is preliminary data.</text>
</comment>
<dbReference type="PROSITE" id="PS51304">
    <property type="entry name" value="GALECTIN"/>
    <property type="match status" value="1"/>
</dbReference>
<protein>
    <recommendedName>
        <fullName evidence="2">Galectin</fullName>
    </recommendedName>
</protein>
<dbReference type="SUPFAM" id="SSF49899">
    <property type="entry name" value="Concanavalin A-like lectins/glucanases"/>
    <property type="match status" value="1"/>
</dbReference>
<organism evidence="4 5">
    <name type="scientific">Mytilus galloprovincialis</name>
    <name type="common">Mediterranean mussel</name>
    <dbReference type="NCBI Taxonomy" id="29158"/>
    <lineage>
        <taxon>Eukaryota</taxon>
        <taxon>Metazoa</taxon>
        <taxon>Spiralia</taxon>
        <taxon>Lophotrochozoa</taxon>
        <taxon>Mollusca</taxon>
        <taxon>Bivalvia</taxon>
        <taxon>Autobranchia</taxon>
        <taxon>Pteriomorphia</taxon>
        <taxon>Mytilida</taxon>
        <taxon>Mytiloidea</taxon>
        <taxon>Mytilidae</taxon>
        <taxon>Mytilinae</taxon>
        <taxon>Mytilus</taxon>
    </lineage>
</organism>
<dbReference type="Proteomes" id="UP000596742">
    <property type="component" value="Unassembled WGS sequence"/>
</dbReference>
<dbReference type="InterPro" id="IPR013320">
    <property type="entry name" value="ConA-like_dom_sf"/>
</dbReference>
<accession>A0A8B6BXH8</accession>
<keyword evidence="1 2" id="KW-0430">Lectin</keyword>
<dbReference type="Pfam" id="PF00337">
    <property type="entry name" value="Gal-bind_lectin"/>
    <property type="match status" value="1"/>
</dbReference>
<sequence>MANTFVTLSSWNKRMMVGEEFALEVKCNKSSQANEKGGYSINFQQSKDQKDGIIFHFNPRAESSQVVLNTLANNKAWGTETNILDDNVGMIHYASSFKLKVKPITETKVHVYVNDKFKTEYECQGKKITDTEYLIFSPYVSIHPL</sequence>
<dbReference type="Gene3D" id="2.60.120.200">
    <property type="match status" value="1"/>
</dbReference>
<dbReference type="InterPro" id="IPR001079">
    <property type="entry name" value="Galectin_CRD"/>
</dbReference>
<keyword evidence="5" id="KW-1185">Reference proteome</keyword>
<dbReference type="EMBL" id="UYJE01000815">
    <property type="protein sequence ID" value="VDH96786.1"/>
    <property type="molecule type" value="Genomic_DNA"/>
</dbReference>
<evidence type="ECO:0000256" key="2">
    <source>
        <dbReference type="RuleBase" id="RU102079"/>
    </source>
</evidence>